<accession>A0A0A2C2U9</accession>
<dbReference type="AlphaFoldDB" id="A0A0A2C2U9"/>
<dbReference type="EMBL" id="JNAX01000015">
    <property type="protein sequence ID" value="KGG19852.1"/>
    <property type="molecule type" value="Genomic_DNA"/>
</dbReference>
<reference evidence="2" key="1">
    <citation type="journal article" date="2014" name="Sci. Data">
        <title>Genomes of diverse isolates of the marine cyanobacterium Prochlorococcus.</title>
        <authorList>
            <person name="Biller S."/>
            <person name="Berube P."/>
            <person name="Thompson J."/>
            <person name="Kelly L."/>
            <person name="Roggensack S."/>
            <person name="Awad L."/>
            <person name="Roache-Johnson K."/>
            <person name="Ding H."/>
            <person name="Giovannoni S.J."/>
            <person name="Moore L.R."/>
            <person name="Chisholm S.W."/>
        </authorList>
    </citation>
    <scope>NUCLEOTIDE SEQUENCE [LARGE SCALE GENOMIC DNA]</scope>
    <source>
        <strain evidence="2">PAC1</strain>
    </source>
</reference>
<proteinExistence type="predicted"/>
<dbReference type="Proteomes" id="UP000030392">
    <property type="component" value="Unassembled WGS sequence"/>
</dbReference>
<sequence>MRFKVSMINDQGNRHEETLIANNEEEAKRNVLGLNPHSTVLEAKWVYK</sequence>
<name>A0A0A2C2U9_PROMR</name>
<evidence type="ECO:0000313" key="1">
    <source>
        <dbReference type="EMBL" id="KGG19852.1"/>
    </source>
</evidence>
<evidence type="ECO:0000313" key="2">
    <source>
        <dbReference type="Proteomes" id="UP000030392"/>
    </source>
</evidence>
<organism evidence="1 2">
    <name type="scientific">Prochlorococcus marinus str. PAC1</name>
    <dbReference type="NCBI Taxonomy" id="59924"/>
    <lineage>
        <taxon>Bacteria</taxon>
        <taxon>Bacillati</taxon>
        <taxon>Cyanobacteriota</taxon>
        <taxon>Cyanophyceae</taxon>
        <taxon>Synechococcales</taxon>
        <taxon>Prochlorococcaceae</taxon>
        <taxon>Prochlorococcus</taxon>
    </lineage>
</organism>
<dbReference type="RefSeq" id="WP_193743174.1">
    <property type="nucleotide sequence ID" value="NZ_CP138967.1"/>
</dbReference>
<protein>
    <submittedName>
        <fullName evidence="1">Uncharacterized protein</fullName>
    </submittedName>
</protein>
<comment type="caution">
    <text evidence="1">The sequence shown here is derived from an EMBL/GenBank/DDBJ whole genome shotgun (WGS) entry which is preliminary data.</text>
</comment>
<gene>
    <name evidence="1" type="ORF">EV03_2241</name>
</gene>